<reference evidence="5 6" key="1">
    <citation type="submission" date="2022-10" db="EMBL/GenBank/DDBJ databases">
        <title>Comparative genomics and taxonomic characterization of three novel marine species of genus Reichenbachiella exhibiting antioxidant and polysaccharide degradation activities.</title>
        <authorList>
            <person name="Muhammad N."/>
            <person name="Lee Y.-J."/>
            <person name="Ko J."/>
            <person name="Kim S.-G."/>
        </authorList>
    </citation>
    <scope>NUCLEOTIDE SEQUENCE [LARGE SCALE GENOMIC DNA]</scope>
    <source>
        <strain evidence="5 6">ABR2-5</strain>
    </source>
</reference>
<dbReference type="PANTHER" id="PTHR43280:SF28">
    <property type="entry name" value="HTH-TYPE TRANSCRIPTIONAL ACTIVATOR RHAS"/>
    <property type="match status" value="1"/>
</dbReference>
<keyword evidence="6" id="KW-1185">Reference proteome</keyword>
<dbReference type="SMART" id="SM00342">
    <property type="entry name" value="HTH_ARAC"/>
    <property type="match status" value="1"/>
</dbReference>
<dbReference type="RefSeq" id="WP_264136098.1">
    <property type="nucleotide sequence ID" value="NZ_JAOYOD010000001.1"/>
</dbReference>
<evidence type="ECO:0000256" key="2">
    <source>
        <dbReference type="ARBA" id="ARBA00023125"/>
    </source>
</evidence>
<comment type="caution">
    <text evidence="5">The sequence shown here is derived from an EMBL/GenBank/DDBJ whole genome shotgun (WGS) entry which is preliminary data.</text>
</comment>
<dbReference type="InterPro" id="IPR014710">
    <property type="entry name" value="RmlC-like_jellyroll"/>
</dbReference>
<evidence type="ECO:0000256" key="3">
    <source>
        <dbReference type="ARBA" id="ARBA00023163"/>
    </source>
</evidence>
<evidence type="ECO:0000259" key="4">
    <source>
        <dbReference type="PROSITE" id="PS01124"/>
    </source>
</evidence>
<keyword evidence="2" id="KW-0238">DNA-binding</keyword>
<dbReference type="SUPFAM" id="SSF51215">
    <property type="entry name" value="Regulatory protein AraC"/>
    <property type="match status" value="1"/>
</dbReference>
<gene>
    <name evidence="5" type="ORF">N7U62_01460</name>
</gene>
<name>A0ABT3CNW2_9BACT</name>
<sequence>MDKHKQYYPLTLLDRHYDRWIEPEHSHNYYQIIYIKKGKGIHVLNDIEISYSTGSVFLLNPKDHHHFEVFESTHFVGVSFTESFIKDCMGIPEVLSKKLKYGLENEEYHNVRLQFKNSNKKAIESIFRTILSSEGNDQIVYFQILSMLEIIKQNYSSKKEVHALHIESSKMEKVLSYIHNNITHPKLLQIDLLAEKFGISKNYVSNYFKRNMHITLRKYIDNYRMGLMQNRLIHSHFTIKEIAHDFGFTDESHLNKFFKKYWNMSAKAYRQMEKKEEVL</sequence>
<dbReference type="InterPro" id="IPR009057">
    <property type="entry name" value="Homeodomain-like_sf"/>
</dbReference>
<dbReference type="SUPFAM" id="SSF46689">
    <property type="entry name" value="Homeodomain-like"/>
    <property type="match status" value="1"/>
</dbReference>
<dbReference type="EMBL" id="JAOYOD010000001">
    <property type="protein sequence ID" value="MCV9385307.1"/>
    <property type="molecule type" value="Genomic_DNA"/>
</dbReference>
<dbReference type="Proteomes" id="UP001300692">
    <property type="component" value="Unassembled WGS sequence"/>
</dbReference>
<dbReference type="Pfam" id="PF02311">
    <property type="entry name" value="AraC_binding"/>
    <property type="match status" value="1"/>
</dbReference>
<dbReference type="PROSITE" id="PS01124">
    <property type="entry name" value="HTH_ARAC_FAMILY_2"/>
    <property type="match status" value="1"/>
</dbReference>
<protein>
    <submittedName>
        <fullName evidence="5">AraC family transcriptional regulator</fullName>
    </submittedName>
</protein>
<keyword evidence="1" id="KW-0805">Transcription regulation</keyword>
<evidence type="ECO:0000313" key="5">
    <source>
        <dbReference type="EMBL" id="MCV9385307.1"/>
    </source>
</evidence>
<dbReference type="Gene3D" id="2.60.120.10">
    <property type="entry name" value="Jelly Rolls"/>
    <property type="match status" value="1"/>
</dbReference>
<dbReference type="InterPro" id="IPR037923">
    <property type="entry name" value="HTH-like"/>
</dbReference>
<dbReference type="PANTHER" id="PTHR43280">
    <property type="entry name" value="ARAC-FAMILY TRANSCRIPTIONAL REGULATOR"/>
    <property type="match status" value="1"/>
</dbReference>
<dbReference type="InterPro" id="IPR018060">
    <property type="entry name" value="HTH_AraC"/>
</dbReference>
<feature type="domain" description="HTH araC/xylS-type" evidence="4">
    <location>
        <begin position="172"/>
        <end position="272"/>
    </location>
</feature>
<evidence type="ECO:0000256" key="1">
    <source>
        <dbReference type="ARBA" id="ARBA00023015"/>
    </source>
</evidence>
<keyword evidence="3" id="KW-0804">Transcription</keyword>
<accession>A0ABT3CNW2</accession>
<dbReference type="Pfam" id="PF12833">
    <property type="entry name" value="HTH_18"/>
    <property type="match status" value="1"/>
</dbReference>
<proteinExistence type="predicted"/>
<dbReference type="Gene3D" id="1.10.10.60">
    <property type="entry name" value="Homeodomain-like"/>
    <property type="match status" value="2"/>
</dbReference>
<organism evidence="5 6">
    <name type="scientific">Reichenbachiella ulvae</name>
    <dbReference type="NCBI Taxonomy" id="2980104"/>
    <lineage>
        <taxon>Bacteria</taxon>
        <taxon>Pseudomonadati</taxon>
        <taxon>Bacteroidota</taxon>
        <taxon>Cytophagia</taxon>
        <taxon>Cytophagales</taxon>
        <taxon>Reichenbachiellaceae</taxon>
        <taxon>Reichenbachiella</taxon>
    </lineage>
</organism>
<evidence type="ECO:0000313" key="6">
    <source>
        <dbReference type="Proteomes" id="UP001300692"/>
    </source>
</evidence>
<dbReference type="InterPro" id="IPR003313">
    <property type="entry name" value="AraC-bd"/>
</dbReference>